<dbReference type="Proteomes" id="UP000478052">
    <property type="component" value="Unassembled WGS sequence"/>
</dbReference>
<sequence length="111" mass="12357">MAREEPPIYPFCGVNLTIKHITTESECNTYRDAKDRNQLSDLFECLGSNLPVSNIIAFFQQTGQSVFGVRVVLMGVTYVAGRAAVEQLLGEGTFPAPDENWSPCRSDLIWN</sequence>
<evidence type="ECO:0000313" key="2">
    <source>
        <dbReference type="Proteomes" id="UP000478052"/>
    </source>
</evidence>
<dbReference type="OrthoDB" id="6600153at2759"/>
<evidence type="ECO:0000313" key="1">
    <source>
        <dbReference type="EMBL" id="KAF0769093.1"/>
    </source>
</evidence>
<name>A0A6G0ZDP3_APHCR</name>
<proteinExistence type="predicted"/>
<protein>
    <submittedName>
        <fullName evidence="1">RNase H domain-containing protein</fullName>
    </submittedName>
</protein>
<accession>A0A6G0ZDP3</accession>
<gene>
    <name evidence="1" type="ORF">FWK35_00005399</name>
</gene>
<keyword evidence="2" id="KW-1185">Reference proteome</keyword>
<dbReference type="AlphaFoldDB" id="A0A6G0ZDP3"/>
<reference evidence="1 2" key="1">
    <citation type="submission" date="2019-08" db="EMBL/GenBank/DDBJ databases">
        <title>Whole genome of Aphis craccivora.</title>
        <authorList>
            <person name="Voronova N.V."/>
            <person name="Shulinski R.S."/>
            <person name="Bandarenka Y.V."/>
            <person name="Zhorov D.G."/>
            <person name="Warner D."/>
        </authorList>
    </citation>
    <scope>NUCLEOTIDE SEQUENCE [LARGE SCALE GENOMIC DNA]</scope>
    <source>
        <strain evidence="1">180601</strain>
        <tissue evidence="1">Whole Body</tissue>
    </source>
</reference>
<organism evidence="1 2">
    <name type="scientific">Aphis craccivora</name>
    <name type="common">Cowpea aphid</name>
    <dbReference type="NCBI Taxonomy" id="307492"/>
    <lineage>
        <taxon>Eukaryota</taxon>
        <taxon>Metazoa</taxon>
        <taxon>Ecdysozoa</taxon>
        <taxon>Arthropoda</taxon>
        <taxon>Hexapoda</taxon>
        <taxon>Insecta</taxon>
        <taxon>Pterygota</taxon>
        <taxon>Neoptera</taxon>
        <taxon>Paraneoptera</taxon>
        <taxon>Hemiptera</taxon>
        <taxon>Sternorrhyncha</taxon>
        <taxon>Aphidomorpha</taxon>
        <taxon>Aphidoidea</taxon>
        <taxon>Aphididae</taxon>
        <taxon>Aphidini</taxon>
        <taxon>Aphis</taxon>
        <taxon>Aphis</taxon>
    </lineage>
</organism>
<dbReference type="EMBL" id="VUJU01000652">
    <property type="protein sequence ID" value="KAF0769093.1"/>
    <property type="molecule type" value="Genomic_DNA"/>
</dbReference>
<comment type="caution">
    <text evidence="1">The sequence shown here is derived from an EMBL/GenBank/DDBJ whole genome shotgun (WGS) entry which is preliminary data.</text>
</comment>